<dbReference type="RefSeq" id="WP_264487773.1">
    <property type="nucleotide sequence ID" value="NZ_JAPDDT010000005.1"/>
</dbReference>
<dbReference type="Proteomes" id="UP001320876">
    <property type="component" value="Unassembled WGS sequence"/>
</dbReference>
<evidence type="ECO:0000313" key="2">
    <source>
        <dbReference type="Proteomes" id="UP001320876"/>
    </source>
</evidence>
<evidence type="ECO:0000313" key="1">
    <source>
        <dbReference type="EMBL" id="MCW1923664.1"/>
    </source>
</evidence>
<keyword evidence="2" id="KW-1185">Reference proteome</keyword>
<reference evidence="1 2" key="1">
    <citation type="submission" date="2022-10" db="EMBL/GenBank/DDBJ databases">
        <title>Luteolibacter arcticus strain CCTCC AB 2014275, whole genome shotgun sequencing project.</title>
        <authorList>
            <person name="Zhao G."/>
            <person name="Shen L."/>
        </authorList>
    </citation>
    <scope>NUCLEOTIDE SEQUENCE [LARGE SCALE GENOMIC DNA]</scope>
    <source>
        <strain evidence="1 2">CCTCC AB 2014275</strain>
    </source>
</reference>
<dbReference type="EMBL" id="JAPDDT010000005">
    <property type="protein sequence ID" value="MCW1923664.1"/>
    <property type="molecule type" value="Genomic_DNA"/>
</dbReference>
<organism evidence="1 2">
    <name type="scientific">Luteolibacter arcticus</name>
    <dbReference type="NCBI Taxonomy" id="1581411"/>
    <lineage>
        <taxon>Bacteria</taxon>
        <taxon>Pseudomonadati</taxon>
        <taxon>Verrucomicrobiota</taxon>
        <taxon>Verrucomicrobiia</taxon>
        <taxon>Verrucomicrobiales</taxon>
        <taxon>Verrucomicrobiaceae</taxon>
        <taxon>Luteolibacter</taxon>
    </lineage>
</organism>
<comment type="caution">
    <text evidence="1">The sequence shown here is derived from an EMBL/GenBank/DDBJ whole genome shotgun (WGS) entry which is preliminary data.</text>
</comment>
<proteinExistence type="predicted"/>
<dbReference type="InterPro" id="IPR025961">
    <property type="entry name" value="Metal_resist"/>
</dbReference>
<dbReference type="Pfam" id="PF13801">
    <property type="entry name" value="Metal_resist"/>
    <property type="match status" value="1"/>
</dbReference>
<accession>A0ABT3GJI9</accession>
<sequence length="145" mass="16097">MTTTRSRIVWILATVALAAGTSYFVTRTASTPPALPAQELHEWMHEQLALSHEQHDALEPIEHAFATERERLKSEIAIAGRELAASVRQGKSGSPEIETALSRLNAAQAALQRATLDHFFAMKDHLDPAQAEKLLQWTHDSLLPR</sequence>
<dbReference type="Gene3D" id="1.20.120.1490">
    <property type="match status" value="1"/>
</dbReference>
<protein>
    <submittedName>
        <fullName evidence="1">Periplasmic heavy metal sensor</fullName>
    </submittedName>
</protein>
<name>A0ABT3GJI9_9BACT</name>
<gene>
    <name evidence="1" type="ORF">OKA05_13950</name>
</gene>